<evidence type="ECO:0000256" key="7">
    <source>
        <dbReference type="ARBA" id="ARBA00022958"/>
    </source>
</evidence>
<dbReference type="InterPro" id="IPR003820">
    <property type="entry name" value="KdpC"/>
</dbReference>
<evidence type="ECO:0000313" key="12">
    <source>
        <dbReference type="EMBL" id="MCW6534878.1"/>
    </source>
</evidence>
<keyword evidence="5 11" id="KW-0547">Nucleotide-binding</keyword>
<dbReference type="NCBIfam" id="NF001454">
    <property type="entry name" value="PRK00315.1"/>
    <property type="match status" value="1"/>
</dbReference>
<keyword evidence="6 11" id="KW-0067">ATP-binding</keyword>
<dbReference type="NCBIfam" id="TIGR00681">
    <property type="entry name" value="kdpC"/>
    <property type="match status" value="1"/>
</dbReference>
<comment type="similarity">
    <text evidence="11">Belongs to the KdpC family.</text>
</comment>
<gene>
    <name evidence="11 12" type="primary">kdpC</name>
    <name evidence="12" type="ORF">NEE01_08785</name>
</gene>
<dbReference type="PIRSF" id="PIRSF001296">
    <property type="entry name" value="K_ATPase_KdpC"/>
    <property type="match status" value="1"/>
</dbReference>
<keyword evidence="9 11" id="KW-0406">Ion transport</keyword>
<dbReference type="GO" id="GO:0005886">
    <property type="term" value="C:plasma membrane"/>
    <property type="evidence" value="ECO:0007669"/>
    <property type="project" value="UniProtKB-SubCell"/>
</dbReference>
<keyword evidence="8 11" id="KW-1133">Transmembrane helix</keyword>
<proteinExistence type="inferred from homology"/>
<evidence type="ECO:0000256" key="2">
    <source>
        <dbReference type="ARBA" id="ARBA00022475"/>
    </source>
</evidence>
<dbReference type="EMBL" id="JANFAV010000004">
    <property type="protein sequence ID" value="MCW6534878.1"/>
    <property type="molecule type" value="Genomic_DNA"/>
</dbReference>
<evidence type="ECO:0000256" key="11">
    <source>
        <dbReference type="HAMAP-Rule" id="MF_00276"/>
    </source>
</evidence>
<evidence type="ECO:0000313" key="13">
    <source>
        <dbReference type="Proteomes" id="UP001165565"/>
    </source>
</evidence>
<reference evidence="12" key="1">
    <citation type="submission" date="2022-06" db="EMBL/GenBank/DDBJ databases">
        <title>Sphingomonas sp. nov. isolated from rhizosphere soil of tomato.</title>
        <authorList>
            <person name="Dong H."/>
            <person name="Gao R."/>
        </authorList>
    </citation>
    <scope>NUCLEOTIDE SEQUENCE</scope>
    <source>
        <strain evidence="12">MMSM24</strain>
    </source>
</reference>
<dbReference type="AlphaFoldDB" id="A0AA41Z8L3"/>
<keyword evidence="3 11" id="KW-0633">Potassium transport</keyword>
<accession>A0AA41Z8L3</accession>
<dbReference type="PANTHER" id="PTHR30042">
    <property type="entry name" value="POTASSIUM-TRANSPORTING ATPASE C CHAIN"/>
    <property type="match status" value="1"/>
</dbReference>
<comment type="caution">
    <text evidence="12">The sequence shown here is derived from an EMBL/GenBank/DDBJ whole genome shotgun (WGS) entry which is preliminary data.</text>
</comment>
<dbReference type="Proteomes" id="UP001165565">
    <property type="component" value="Unassembled WGS sequence"/>
</dbReference>
<dbReference type="Pfam" id="PF02669">
    <property type="entry name" value="KdpC"/>
    <property type="match status" value="1"/>
</dbReference>
<evidence type="ECO:0000256" key="5">
    <source>
        <dbReference type="ARBA" id="ARBA00022741"/>
    </source>
</evidence>
<protein>
    <recommendedName>
        <fullName evidence="11">Potassium-transporting ATPase KdpC subunit</fullName>
    </recommendedName>
    <alternativeName>
        <fullName evidence="11">ATP phosphohydrolase [potassium-transporting] C chain</fullName>
    </alternativeName>
    <alternativeName>
        <fullName evidence="11">Potassium-binding and translocating subunit C</fullName>
    </alternativeName>
    <alternativeName>
        <fullName evidence="11">Potassium-translocating ATPase C chain</fullName>
    </alternativeName>
</protein>
<evidence type="ECO:0000256" key="6">
    <source>
        <dbReference type="ARBA" id="ARBA00022840"/>
    </source>
</evidence>
<dbReference type="GO" id="GO:0005524">
    <property type="term" value="F:ATP binding"/>
    <property type="evidence" value="ECO:0007669"/>
    <property type="project" value="UniProtKB-UniRule"/>
</dbReference>
<dbReference type="RefSeq" id="WP_265268674.1">
    <property type="nucleotide sequence ID" value="NZ_JANFAV010000004.1"/>
</dbReference>
<comment type="subcellular location">
    <subcellularLocation>
        <location evidence="11">Cell membrane</location>
        <topology evidence="11">Single-pass membrane protein</topology>
    </subcellularLocation>
</comment>
<evidence type="ECO:0000256" key="9">
    <source>
        <dbReference type="ARBA" id="ARBA00023065"/>
    </source>
</evidence>
<organism evidence="12 13">
    <name type="scientific">Sphingomonas lycopersici</name>
    <dbReference type="NCBI Taxonomy" id="2951807"/>
    <lineage>
        <taxon>Bacteria</taxon>
        <taxon>Pseudomonadati</taxon>
        <taxon>Pseudomonadota</taxon>
        <taxon>Alphaproteobacteria</taxon>
        <taxon>Sphingomonadales</taxon>
        <taxon>Sphingomonadaceae</taxon>
        <taxon>Sphingomonas</taxon>
    </lineage>
</organism>
<keyword evidence="13" id="KW-1185">Reference proteome</keyword>
<keyword evidence="4 11" id="KW-0812">Transmembrane</keyword>
<dbReference type="GO" id="GO:0008556">
    <property type="term" value="F:P-type potassium transmembrane transporter activity"/>
    <property type="evidence" value="ECO:0007669"/>
    <property type="project" value="InterPro"/>
</dbReference>
<dbReference type="HAMAP" id="MF_00276">
    <property type="entry name" value="KdpC"/>
    <property type="match status" value="1"/>
</dbReference>
<sequence length="195" mass="20134">MLNDIKSGLRPALVLTLLFAALLGLAYPALITGVGQLVFPWQANGSIVRDARGQAIGSAIIGQQFAGPGYFHGRPSAAGKGYDPLASSGSNFGASAKPLADRVKGDISANRPSPDVLAPPADLVTASASGLDPDISPEAALYQVARVAQARHVSTAQLDALVDQHIDTPLLGVIGERRVNVLALNRALDAAFPRP</sequence>
<evidence type="ECO:0000256" key="3">
    <source>
        <dbReference type="ARBA" id="ARBA00022538"/>
    </source>
</evidence>
<evidence type="ECO:0000256" key="4">
    <source>
        <dbReference type="ARBA" id="ARBA00022692"/>
    </source>
</evidence>
<evidence type="ECO:0000256" key="8">
    <source>
        <dbReference type="ARBA" id="ARBA00022989"/>
    </source>
</evidence>
<keyword evidence="10 11" id="KW-0472">Membrane</keyword>
<comment type="function">
    <text evidence="11">Part of the high-affinity ATP-driven potassium transport (or Kdp) system, which catalyzes the hydrolysis of ATP coupled with the electrogenic transport of potassium into the cytoplasm. This subunit acts as a catalytic chaperone that increases the ATP-binding affinity of the ATP-hydrolyzing subunit KdpB by the formation of a transient KdpB/KdpC/ATP ternary complex.</text>
</comment>
<evidence type="ECO:0000256" key="10">
    <source>
        <dbReference type="ARBA" id="ARBA00023136"/>
    </source>
</evidence>
<dbReference type="PANTHER" id="PTHR30042:SF2">
    <property type="entry name" value="POTASSIUM-TRANSPORTING ATPASE KDPC SUBUNIT"/>
    <property type="match status" value="1"/>
</dbReference>
<comment type="subunit">
    <text evidence="11">The system is composed of three essential subunits: KdpA, KdpB and KdpC.</text>
</comment>
<name>A0AA41Z8L3_9SPHN</name>
<keyword evidence="7 11" id="KW-0630">Potassium</keyword>
<evidence type="ECO:0000256" key="1">
    <source>
        <dbReference type="ARBA" id="ARBA00022448"/>
    </source>
</evidence>
<keyword evidence="1 11" id="KW-0813">Transport</keyword>
<keyword evidence="2 11" id="KW-1003">Cell membrane</keyword>